<dbReference type="AlphaFoldDB" id="A0A0F9UN67"/>
<comment type="caution">
    <text evidence="2">The sequence shown here is derived from an EMBL/GenBank/DDBJ whole genome shotgun (WGS) entry which is preliminary data.</text>
</comment>
<name>A0A0F9UN67_9ZZZZ</name>
<dbReference type="InterPro" id="IPR013216">
    <property type="entry name" value="Methyltransf_11"/>
</dbReference>
<dbReference type="GO" id="GO:0008757">
    <property type="term" value="F:S-adenosylmethionine-dependent methyltransferase activity"/>
    <property type="evidence" value="ECO:0007669"/>
    <property type="project" value="InterPro"/>
</dbReference>
<proteinExistence type="predicted"/>
<feature type="domain" description="Methyltransferase type 11" evidence="1">
    <location>
        <begin position="31"/>
        <end position="76"/>
    </location>
</feature>
<protein>
    <recommendedName>
        <fullName evidence="1">Methyltransferase type 11 domain-containing protein</fullName>
    </recommendedName>
</protein>
<organism evidence="2">
    <name type="scientific">marine sediment metagenome</name>
    <dbReference type="NCBI Taxonomy" id="412755"/>
    <lineage>
        <taxon>unclassified sequences</taxon>
        <taxon>metagenomes</taxon>
        <taxon>ecological metagenomes</taxon>
    </lineage>
</organism>
<feature type="non-terminal residue" evidence="2">
    <location>
        <position position="144"/>
    </location>
</feature>
<dbReference type="Pfam" id="PF08241">
    <property type="entry name" value="Methyltransf_11"/>
    <property type="match status" value="1"/>
</dbReference>
<dbReference type="InterPro" id="IPR029063">
    <property type="entry name" value="SAM-dependent_MTases_sf"/>
</dbReference>
<sequence length="144" mass="17118">MKLNIGCGKVKLDGFVNIDKAPEVEPDKIIDIEKGLPFEDDEFTHIYSEHCLEHIRPEKWAFVLNEIQRVARDGCILELYLPFDNVGQRTNADHYRTFSWHSFDQFLDGSEREYYSDLNLWSLIGYPNKIVKLFFYLFPFLKYE</sequence>
<dbReference type="EMBL" id="LAZR01000616">
    <property type="protein sequence ID" value="KKN62651.1"/>
    <property type="molecule type" value="Genomic_DNA"/>
</dbReference>
<dbReference type="SUPFAM" id="SSF53335">
    <property type="entry name" value="S-adenosyl-L-methionine-dependent methyltransferases"/>
    <property type="match status" value="1"/>
</dbReference>
<evidence type="ECO:0000259" key="1">
    <source>
        <dbReference type="Pfam" id="PF08241"/>
    </source>
</evidence>
<gene>
    <name evidence="2" type="ORF">LCGC14_0509120</name>
</gene>
<accession>A0A0F9UN67</accession>
<reference evidence="2" key="1">
    <citation type="journal article" date="2015" name="Nature">
        <title>Complex archaea that bridge the gap between prokaryotes and eukaryotes.</title>
        <authorList>
            <person name="Spang A."/>
            <person name="Saw J.H."/>
            <person name="Jorgensen S.L."/>
            <person name="Zaremba-Niedzwiedzka K."/>
            <person name="Martijn J."/>
            <person name="Lind A.E."/>
            <person name="van Eijk R."/>
            <person name="Schleper C."/>
            <person name="Guy L."/>
            <person name="Ettema T.J."/>
        </authorList>
    </citation>
    <scope>NUCLEOTIDE SEQUENCE</scope>
</reference>
<evidence type="ECO:0000313" key="2">
    <source>
        <dbReference type="EMBL" id="KKN62651.1"/>
    </source>
</evidence>
<dbReference type="Gene3D" id="3.40.50.150">
    <property type="entry name" value="Vaccinia Virus protein VP39"/>
    <property type="match status" value="1"/>
</dbReference>